<reference evidence="5" key="1">
    <citation type="journal article" date="2019" name="Int. J. Syst. Evol. Microbiol.">
        <title>The Global Catalogue of Microorganisms (GCM) 10K type strain sequencing project: providing services to taxonomists for standard genome sequencing and annotation.</title>
        <authorList>
            <consortium name="The Broad Institute Genomics Platform"/>
            <consortium name="The Broad Institute Genome Sequencing Center for Infectious Disease"/>
            <person name="Wu L."/>
            <person name="Ma J."/>
        </authorList>
    </citation>
    <scope>NUCLEOTIDE SEQUENCE [LARGE SCALE GENOMIC DNA]</scope>
    <source>
        <strain evidence="5">CECT 8482</strain>
    </source>
</reference>
<organism evidence="4 5">
    <name type="scientific">Paracoccus cavernae</name>
    <dbReference type="NCBI Taxonomy" id="1571207"/>
    <lineage>
        <taxon>Bacteria</taxon>
        <taxon>Pseudomonadati</taxon>
        <taxon>Pseudomonadota</taxon>
        <taxon>Alphaproteobacteria</taxon>
        <taxon>Rhodobacterales</taxon>
        <taxon>Paracoccaceae</taxon>
        <taxon>Paracoccus</taxon>
    </lineage>
</organism>
<keyword evidence="2" id="KW-0732">Signal</keyword>
<comment type="caution">
    <text evidence="4">The sequence shown here is derived from an EMBL/GenBank/DDBJ whole genome shotgun (WGS) entry which is preliminary data.</text>
</comment>
<protein>
    <submittedName>
        <fullName evidence="4">C4-dicarboxylate TRAP transporter substrate-binding protein</fullName>
    </submittedName>
</protein>
<dbReference type="Gene3D" id="3.40.190.170">
    <property type="entry name" value="Bacterial extracellular solute-binding protein, family 7"/>
    <property type="match status" value="1"/>
</dbReference>
<dbReference type="InterPro" id="IPR018389">
    <property type="entry name" value="DctP_fam"/>
</dbReference>
<accession>A0ABT8D7E3</accession>
<dbReference type="Proteomes" id="UP001243846">
    <property type="component" value="Unassembled WGS sequence"/>
</dbReference>
<name>A0ABT8D7E3_9RHOB</name>
<dbReference type="EMBL" id="JAUFRC010000001">
    <property type="protein sequence ID" value="MDN3711310.1"/>
    <property type="molecule type" value="Genomic_DNA"/>
</dbReference>
<evidence type="ECO:0000256" key="2">
    <source>
        <dbReference type="ARBA" id="ARBA00022729"/>
    </source>
</evidence>
<evidence type="ECO:0000256" key="1">
    <source>
        <dbReference type="ARBA" id="ARBA00004418"/>
    </source>
</evidence>
<keyword evidence="3" id="KW-0574">Periplasm</keyword>
<dbReference type="PANTHER" id="PTHR33376:SF3">
    <property type="entry name" value="C4-DICARBOXYLATE-BINDING PROTEIN"/>
    <property type="match status" value="1"/>
</dbReference>
<dbReference type="CDD" id="cd13669">
    <property type="entry name" value="PBP2_TRAP_TM0322_like"/>
    <property type="match status" value="1"/>
</dbReference>
<dbReference type="NCBIfam" id="NF037995">
    <property type="entry name" value="TRAP_S1"/>
    <property type="match status" value="1"/>
</dbReference>
<sequence>MCERWFEGGLWRNQLAPDASVLWPETLTRLVYHLVLALTEGVRAGLWPGKNTADYQQKGEMLTIRTLGLSALLLCGSALGAMAEIKFALSTSQNATDPLAIAMEAAATRIEERSKGEIDVTVYPSSQLGSDNDVLEQIRNGAAVAVLVDAGRLAPFQKELGILSAPYLVDEWTQYAAITDSEPYKAWVEELASSAQLRLLNYNWFQGTRQMFTKAPVTKPADLAGVRVRTIDAPGWLATVNAMGATAVPMPWSEVYSGLQLAAIDGAEAQLTGAYGIKLHEVTGNLAFTNHVQLVTGLTTSEAWFKNLSPEHQTILVEELARAGDEASAATVAKGEEVLAEMKAGGMVVNEVNPEEFKALTASVYADLGLEEARAALQPFIDAAK</sequence>
<dbReference type="Pfam" id="PF03480">
    <property type="entry name" value="DctP"/>
    <property type="match status" value="1"/>
</dbReference>
<evidence type="ECO:0000256" key="3">
    <source>
        <dbReference type="ARBA" id="ARBA00022764"/>
    </source>
</evidence>
<dbReference type="PANTHER" id="PTHR33376">
    <property type="match status" value="1"/>
</dbReference>
<evidence type="ECO:0000313" key="4">
    <source>
        <dbReference type="EMBL" id="MDN3711310.1"/>
    </source>
</evidence>
<dbReference type="InterPro" id="IPR038404">
    <property type="entry name" value="TRAP_DctP_sf"/>
</dbReference>
<proteinExistence type="predicted"/>
<comment type="subcellular location">
    <subcellularLocation>
        <location evidence="1">Periplasm</location>
    </subcellularLocation>
</comment>
<gene>
    <name evidence="4" type="ORF">QWZ10_04715</name>
</gene>
<evidence type="ECO:0000313" key="5">
    <source>
        <dbReference type="Proteomes" id="UP001243846"/>
    </source>
</evidence>
<keyword evidence="5" id="KW-1185">Reference proteome</keyword>